<comment type="similarity">
    <text evidence="5 12">Belongs to the purine/pyrimidine phosphoribosyltransferase family.</text>
</comment>
<dbReference type="GO" id="GO:0005737">
    <property type="term" value="C:cytoplasm"/>
    <property type="evidence" value="ECO:0007669"/>
    <property type="project" value="UniProtKB-SubCell"/>
</dbReference>
<feature type="domain" description="Phosphoribosyltransferase" evidence="13">
    <location>
        <begin position="40"/>
        <end position="145"/>
    </location>
</feature>
<dbReference type="InterPro" id="IPR005764">
    <property type="entry name" value="Ade_phspho_trans"/>
</dbReference>
<dbReference type="NCBIfam" id="NF002636">
    <property type="entry name" value="PRK02304.1-5"/>
    <property type="match status" value="1"/>
</dbReference>
<dbReference type="Gene3D" id="3.40.50.2020">
    <property type="match status" value="1"/>
</dbReference>
<dbReference type="NCBIfam" id="NF002633">
    <property type="entry name" value="PRK02304.1-2"/>
    <property type="match status" value="1"/>
</dbReference>
<dbReference type="InterPro" id="IPR029057">
    <property type="entry name" value="PRTase-like"/>
</dbReference>
<sequence length="180" mass="19535">MEEDLNLELGSKLRVIPDFPKKGISFKDITTLLGDPVAFRKAIDALKEACKDIDFDVIVAPEARGFIIGSALAYAMGKAFAPVRKKGKLPWKTLSGEYELEYGKDVLEIHVDAVKPGQKVLVLDDLLATGGTISATIDMVEKLGGVVSAVAFLIELTYIPGRANLTKKGYKVISVIKLKE</sequence>
<dbReference type="SUPFAM" id="SSF53271">
    <property type="entry name" value="PRTase-like"/>
    <property type="match status" value="1"/>
</dbReference>
<evidence type="ECO:0000259" key="13">
    <source>
        <dbReference type="Pfam" id="PF00156"/>
    </source>
</evidence>
<comment type="subunit">
    <text evidence="6 12">Homodimer.</text>
</comment>
<reference evidence="14" key="1">
    <citation type="submission" date="2020-10" db="EMBL/GenBank/DDBJ databases">
        <authorList>
            <person name="Kadnikov V."/>
            <person name="Beletsky A.V."/>
            <person name="Mardanov A.V."/>
            <person name="Karnachuk O.V."/>
            <person name="Ravin N.V."/>
        </authorList>
    </citation>
    <scope>NUCLEOTIDE SEQUENCE</scope>
    <source>
        <strain evidence="14">Bu02</strain>
    </source>
</reference>
<dbReference type="PANTHER" id="PTHR32315:SF3">
    <property type="entry name" value="ADENINE PHOSPHORIBOSYLTRANSFERASE"/>
    <property type="match status" value="1"/>
</dbReference>
<evidence type="ECO:0000256" key="8">
    <source>
        <dbReference type="ARBA" id="ARBA00022490"/>
    </source>
</evidence>
<dbReference type="CDD" id="cd06223">
    <property type="entry name" value="PRTases_typeI"/>
    <property type="match status" value="1"/>
</dbReference>
<keyword evidence="9 12" id="KW-0328">Glycosyltransferase</keyword>
<evidence type="ECO:0000256" key="5">
    <source>
        <dbReference type="ARBA" id="ARBA00008391"/>
    </source>
</evidence>
<evidence type="ECO:0000256" key="7">
    <source>
        <dbReference type="ARBA" id="ARBA00011893"/>
    </source>
</evidence>
<comment type="pathway">
    <text evidence="4 12">Purine metabolism; AMP biosynthesis via salvage pathway; AMP from adenine: step 1/1.</text>
</comment>
<dbReference type="FunFam" id="3.40.50.2020:FF:000004">
    <property type="entry name" value="Adenine phosphoribosyltransferase"/>
    <property type="match status" value="1"/>
</dbReference>
<accession>A0AAT9LE22</accession>
<dbReference type="Pfam" id="PF00156">
    <property type="entry name" value="Pribosyltran"/>
    <property type="match status" value="1"/>
</dbReference>
<dbReference type="GO" id="GO:0016208">
    <property type="term" value="F:AMP binding"/>
    <property type="evidence" value="ECO:0007669"/>
    <property type="project" value="TreeGrafter"/>
</dbReference>
<evidence type="ECO:0000256" key="11">
    <source>
        <dbReference type="ARBA" id="ARBA00022726"/>
    </source>
</evidence>
<dbReference type="NCBIfam" id="NF002634">
    <property type="entry name" value="PRK02304.1-3"/>
    <property type="match status" value="1"/>
</dbReference>
<evidence type="ECO:0000256" key="10">
    <source>
        <dbReference type="ARBA" id="ARBA00022679"/>
    </source>
</evidence>
<evidence type="ECO:0000256" key="2">
    <source>
        <dbReference type="ARBA" id="ARBA00003968"/>
    </source>
</evidence>
<protein>
    <recommendedName>
        <fullName evidence="7 12">Adenine phosphoribosyltransferase</fullName>
        <shortName evidence="12">APRT</shortName>
        <ecNumber evidence="7 12">2.4.2.7</ecNumber>
    </recommendedName>
</protein>
<keyword evidence="8 12" id="KW-0963">Cytoplasm</keyword>
<gene>
    <name evidence="12" type="primary">apt</name>
    <name evidence="14" type="ORF">IMF26_08395</name>
</gene>
<dbReference type="GO" id="GO:0006168">
    <property type="term" value="P:adenine salvage"/>
    <property type="evidence" value="ECO:0007669"/>
    <property type="project" value="InterPro"/>
</dbReference>
<evidence type="ECO:0000256" key="6">
    <source>
        <dbReference type="ARBA" id="ARBA00011738"/>
    </source>
</evidence>
<keyword evidence="10 12" id="KW-0808">Transferase</keyword>
<comment type="function">
    <text evidence="2 12">Catalyzes a salvage reaction resulting in the formation of AMP, that is energically less costly than de novo synthesis.</text>
</comment>
<evidence type="ECO:0000256" key="1">
    <source>
        <dbReference type="ARBA" id="ARBA00000868"/>
    </source>
</evidence>
<evidence type="ECO:0000256" key="9">
    <source>
        <dbReference type="ARBA" id="ARBA00022676"/>
    </source>
</evidence>
<reference evidence="14" key="2">
    <citation type="journal article" date="2023" name="Biology">
        <title>Prokaryotic Life Associated with Coal-Fire Gas Vents Revealed by Metagenomics.</title>
        <authorList>
            <person name="Kadnikov V.V."/>
            <person name="Mardanov A.V."/>
            <person name="Beletsky A.V."/>
            <person name="Karnachuk O.V."/>
            <person name="Ravin N.V."/>
        </authorList>
    </citation>
    <scope>NUCLEOTIDE SEQUENCE</scope>
    <source>
        <strain evidence="14">Bu02</strain>
    </source>
</reference>
<dbReference type="PANTHER" id="PTHR32315">
    <property type="entry name" value="ADENINE PHOSPHORIBOSYLTRANSFERASE"/>
    <property type="match status" value="1"/>
</dbReference>
<evidence type="ECO:0000256" key="3">
    <source>
        <dbReference type="ARBA" id="ARBA00004496"/>
    </source>
</evidence>
<organism evidence="14">
    <name type="scientific">Candidatus Fermentithermobacillus carboniphilus</name>
    <dbReference type="NCBI Taxonomy" id="3085328"/>
    <lineage>
        <taxon>Bacteria</taxon>
        <taxon>Bacillati</taxon>
        <taxon>Bacillota</taxon>
        <taxon>Candidatus Fermentithermobacillia</taxon>
        <taxon>Candidatus Fermentithermobacillales</taxon>
        <taxon>Candidatus Fermentithermobacillaceae</taxon>
        <taxon>Candidatus Fermentithermobacillus</taxon>
    </lineage>
</organism>
<dbReference type="InterPro" id="IPR000836">
    <property type="entry name" value="PRTase_dom"/>
</dbReference>
<dbReference type="EMBL" id="CP062796">
    <property type="protein sequence ID" value="QUL98070.1"/>
    <property type="molecule type" value="Genomic_DNA"/>
</dbReference>
<dbReference type="GO" id="GO:0006166">
    <property type="term" value="P:purine ribonucleoside salvage"/>
    <property type="evidence" value="ECO:0007669"/>
    <property type="project" value="UniProtKB-UniRule"/>
</dbReference>
<dbReference type="KEGG" id="fcz:IMF26_08395"/>
<dbReference type="AlphaFoldDB" id="A0AAT9LE22"/>
<proteinExistence type="inferred from homology"/>
<evidence type="ECO:0000313" key="14">
    <source>
        <dbReference type="EMBL" id="QUL98070.1"/>
    </source>
</evidence>
<evidence type="ECO:0000256" key="12">
    <source>
        <dbReference type="HAMAP-Rule" id="MF_00004"/>
    </source>
</evidence>
<dbReference type="InterPro" id="IPR050054">
    <property type="entry name" value="UPRTase/APRTase"/>
</dbReference>
<dbReference type="GO" id="GO:0003999">
    <property type="term" value="F:adenine phosphoribosyltransferase activity"/>
    <property type="evidence" value="ECO:0007669"/>
    <property type="project" value="UniProtKB-UniRule"/>
</dbReference>
<dbReference type="GO" id="GO:0002055">
    <property type="term" value="F:adenine binding"/>
    <property type="evidence" value="ECO:0007669"/>
    <property type="project" value="TreeGrafter"/>
</dbReference>
<comment type="subcellular location">
    <subcellularLocation>
        <location evidence="3 12">Cytoplasm</location>
    </subcellularLocation>
</comment>
<name>A0AAT9LE22_9FIRM</name>
<evidence type="ECO:0000256" key="4">
    <source>
        <dbReference type="ARBA" id="ARBA00004659"/>
    </source>
</evidence>
<dbReference type="HAMAP" id="MF_00004">
    <property type="entry name" value="Aden_phosphoribosyltr"/>
    <property type="match status" value="1"/>
</dbReference>
<dbReference type="GO" id="GO:0044209">
    <property type="term" value="P:AMP salvage"/>
    <property type="evidence" value="ECO:0007669"/>
    <property type="project" value="UniProtKB-UniRule"/>
</dbReference>
<dbReference type="EC" id="2.4.2.7" evidence="7 12"/>
<comment type="catalytic activity">
    <reaction evidence="1 12">
        <text>AMP + diphosphate = 5-phospho-alpha-D-ribose 1-diphosphate + adenine</text>
        <dbReference type="Rhea" id="RHEA:16609"/>
        <dbReference type="ChEBI" id="CHEBI:16708"/>
        <dbReference type="ChEBI" id="CHEBI:33019"/>
        <dbReference type="ChEBI" id="CHEBI:58017"/>
        <dbReference type="ChEBI" id="CHEBI:456215"/>
        <dbReference type="EC" id="2.4.2.7"/>
    </reaction>
</comment>
<keyword evidence="11 12" id="KW-0660">Purine salvage</keyword>
<dbReference type="NCBIfam" id="TIGR01090">
    <property type="entry name" value="apt"/>
    <property type="match status" value="1"/>
</dbReference>